<reference evidence="13 14" key="1">
    <citation type="submission" date="2006-10" db="EMBL/GenBank/DDBJ databases">
        <title>The Genome Sequence of Batrachochytrium dendrobatidis JEL423.</title>
        <authorList>
            <consortium name="The Broad Institute Genome Sequencing Platform"/>
            <person name="Birren B."/>
            <person name="Lander E."/>
            <person name="Galagan J."/>
            <person name="Cuomo C."/>
            <person name="Devon K."/>
            <person name="Jaffe D."/>
            <person name="Butler J."/>
            <person name="Alvarez P."/>
            <person name="Gnerre S."/>
            <person name="Grabherr M."/>
            <person name="Kleber M."/>
            <person name="Mauceli E."/>
            <person name="Brockman W."/>
            <person name="Young S."/>
            <person name="LaButti K."/>
            <person name="Sykes S."/>
            <person name="DeCaprio D."/>
            <person name="Crawford M."/>
            <person name="Koehrsen M."/>
            <person name="Engels R."/>
            <person name="Montgomery P."/>
            <person name="Pearson M."/>
            <person name="Howarth C."/>
            <person name="Larson L."/>
            <person name="White J."/>
            <person name="O'Leary S."/>
            <person name="Kodira C."/>
            <person name="Zeng Q."/>
            <person name="Yandava C."/>
            <person name="Alvarado L."/>
            <person name="Longcore J."/>
            <person name="James T."/>
        </authorList>
    </citation>
    <scope>NUCLEOTIDE SEQUENCE [LARGE SCALE GENOMIC DNA]</scope>
    <source>
        <strain evidence="13 14">JEL423</strain>
    </source>
</reference>
<dbReference type="GO" id="GO:0006123">
    <property type="term" value="P:mitochondrial electron transport, cytochrome c to oxygen"/>
    <property type="evidence" value="ECO:0007669"/>
    <property type="project" value="UniProtKB-UniRule"/>
</dbReference>
<evidence type="ECO:0000313" key="14">
    <source>
        <dbReference type="Proteomes" id="UP000077115"/>
    </source>
</evidence>
<dbReference type="EMBL" id="DS022300">
    <property type="protein sequence ID" value="OAJ37080.1"/>
    <property type="molecule type" value="Genomic_DNA"/>
</dbReference>
<comment type="subunit">
    <text evidence="11">Component of the cytochrome c oxidase (complex IV, CIV), a multisubunit enzyme composed of a catalytic core of 3 subunits and several supernumerary subunits.</text>
</comment>
<dbReference type="AlphaFoldDB" id="A0A177WBU9"/>
<protein>
    <recommendedName>
        <fullName evidence="11">Cytochrome c oxidase subunit 6, mitochondrial</fullName>
    </recommendedName>
    <alternativeName>
        <fullName evidence="11">Cytochrome c oxidase polypeptide VI</fullName>
    </alternativeName>
</protein>
<dbReference type="OrthoDB" id="5778907at2759"/>
<dbReference type="Pfam" id="PF02284">
    <property type="entry name" value="COX5A"/>
    <property type="match status" value="1"/>
</dbReference>
<dbReference type="InterPro" id="IPR036545">
    <property type="entry name" value="Cyt_c_oxidase_su5A/6_sf"/>
</dbReference>
<keyword evidence="6 11" id="KW-0999">Mitochondrion inner membrane</keyword>
<proteinExistence type="inferred from homology"/>
<feature type="signal peptide" evidence="12">
    <location>
        <begin position="1"/>
        <end position="18"/>
    </location>
</feature>
<evidence type="ECO:0000256" key="7">
    <source>
        <dbReference type="ARBA" id="ARBA00022946"/>
    </source>
</evidence>
<dbReference type="InterPro" id="IPR003204">
    <property type="entry name" value="Cyt_c_oxidase_su5A/6"/>
</dbReference>
<accession>A0A177WBU9</accession>
<evidence type="ECO:0000256" key="1">
    <source>
        <dbReference type="ARBA" id="ARBA00004443"/>
    </source>
</evidence>
<dbReference type="PANTHER" id="PTHR14200">
    <property type="entry name" value="CYTOCHROME C OXIDASE POLYPEPTIDE"/>
    <property type="match status" value="1"/>
</dbReference>
<evidence type="ECO:0000313" key="13">
    <source>
        <dbReference type="EMBL" id="OAJ37080.1"/>
    </source>
</evidence>
<evidence type="ECO:0000256" key="8">
    <source>
        <dbReference type="ARBA" id="ARBA00023004"/>
    </source>
</evidence>
<dbReference type="UniPathway" id="UPA00705"/>
<evidence type="ECO:0000256" key="10">
    <source>
        <dbReference type="ARBA" id="ARBA00023136"/>
    </source>
</evidence>
<organism evidence="13 14">
    <name type="scientific">Batrachochytrium dendrobatidis (strain JEL423)</name>
    <dbReference type="NCBI Taxonomy" id="403673"/>
    <lineage>
        <taxon>Eukaryota</taxon>
        <taxon>Fungi</taxon>
        <taxon>Fungi incertae sedis</taxon>
        <taxon>Chytridiomycota</taxon>
        <taxon>Chytridiomycota incertae sedis</taxon>
        <taxon>Chytridiomycetes</taxon>
        <taxon>Rhizophydiales</taxon>
        <taxon>Rhizophydiales incertae sedis</taxon>
        <taxon>Batrachochytrium</taxon>
    </lineage>
</organism>
<keyword evidence="5 11" id="KW-0479">Metal-binding</keyword>
<comment type="subcellular location">
    <subcellularLocation>
        <location evidence="1 11">Mitochondrion inner membrane</location>
        <topology evidence="1 11">Peripheral membrane protein</topology>
        <orientation evidence="1 11">Matrix side</orientation>
    </subcellularLocation>
</comment>
<dbReference type="eggNOG" id="KOG4077">
    <property type="taxonomic scope" value="Eukaryota"/>
</dbReference>
<comment type="function">
    <text evidence="11">Component of the cytochrome c oxidase, the last enzyme in the mitochondrial electron transport chain which drives oxidative phosphorylation. The respiratory chain contains 3 multisubunit complexes succinate dehydrogenase (complex II, CII), ubiquinol-cytochrome c oxidoreductase (cytochrome b-c1 complex, complex III, CIII) and cytochrome c oxidase (complex IV, CIV), that cooperate to transfer electrons derived from NADH and succinate to molecular oxygen, creating an electrochemical gradient over the inner membrane that drives transmembrane transport and the ATP synthase. Cytochrome c oxidase is the component of the respiratory chain that catalyzes the reduction of oxygen to water. Electrons originating from reduced cytochrome c in the intermembrane space (IMS) are transferred via the dinuclear copper A center (CU(A)) of subunit 2 and heme A of subunit 1 to the active site in subunit 1, a binuclear center (BNC) formed by heme A3 and copper B (CU(B)). The BNC reduces molecular oxygen to 2 water molecules using 4 electrons from cytochrome c in the IMS and 4 protons from the mitochondrial matrix.</text>
</comment>
<dbReference type="GO" id="GO:0005743">
    <property type="term" value="C:mitochondrial inner membrane"/>
    <property type="evidence" value="ECO:0007669"/>
    <property type="project" value="UniProtKB-SubCell"/>
</dbReference>
<evidence type="ECO:0000256" key="4">
    <source>
        <dbReference type="ARBA" id="ARBA00022617"/>
    </source>
</evidence>
<keyword evidence="12" id="KW-0732">Signal</keyword>
<sequence>MSRLLLRLLPTVRPLAIAAPTRFVAPRATAPMASLLSIRNYASHELDPANKSEYDAYVQQWMKHFTNVEDDFELERGLNHIFAADWVPSVELVALTLKAARRLDSFPTAVRILEGLKDKAYKPEQYQAYIRELKPLLEELGIPEKQDLGEFDIIRERNPWTE</sequence>
<dbReference type="Gene3D" id="1.25.40.40">
    <property type="entry name" value="Cytochrome c oxidase, subunit Va/VI"/>
    <property type="match status" value="1"/>
</dbReference>
<keyword evidence="8 11" id="KW-0408">Iron</keyword>
<evidence type="ECO:0000256" key="6">
    <source>
        <dbReference type="ARBA" id="ARBA00022792"/>
    </source>
</evidence>
<gene>
    <name evidence="13" type="ORF">BDEG_21149</name>
</gene>
<dbReference type="GO" id="GO:0046872">
    <property type="term" value="F:metal ion binding"/>
    <property type="evidence" value="ECO:0007669"/>
    <property type="project" value="UniProtKB-UniRule"/>
</dbReference>
<feature type="chain" id="PRO_5008077505" description="Cytochrome c oxidase subunit 6, mitochondrial" evidence="12">
    <location>
        <begin position="19"/>
        <end position="162"/>
    </location>
</feature>
<dbReference type="Proteomes" id="UP000077115">
    <property type="component" value="Unassembled WGS sequence"/>
</dbReference>
<evidence type="ECO:0000256" key="11">
    <source>
        <dbReference type="RuleBase" id="RU368103"/>
    </source>
</evidence>
<evidence type="ECO:0000256" key="9">
    <source>
        <dbReference type="ARBA" id="ARBA00023128"/>
    </source>
</evidence>
<evidence type="ECO:0000256" key="5">
    <source>
        <dbReference type="ARBA" id="ARBA00022723"/>
    </source>
</evidence>
<evidence type="ECO:0000256" key="3">
    <source>
        <dbReference type="ARBA" id="ARBA00007972"/>
    </source>
</evidence>
<keyword evidence="7 11" id="KW-0809">Transit peptide</keyword>
<dbReference type="STRING" id="403673.A0A177WBU9"/>
<dbReference type="PANTHER" id="PTHR14200:SF11">
    <property type="entry name" value="CYTOCHROME C OXIDASE SUBUNIT 5A, MITOCHONDRIAL"/>
    <property type="match status" value="1"/>
</dbReference>
<evidence type="ECO:0000256" key="2">
    <source>
        <dbReference type="ARBA" id="ARBA00004673"/>
    </source>
</evidence>
<keyword evidence="4 11" id="KW-0349">Heme</keyword>
<comment type="similarity">
    <text evidence="3 11">Belongs to the cytochrome c oxidase subunit 5A family.</text>
</comment>
<evidence type="ECO:0000256" key="12">
    <source>
        <dbReference type="SAM" id="SignalP"/>
    </source>
</evidence>
<dbReference type="SUPFAM" id="SSF48479">
    <property type="entry name" value="Cytochrome c oxidase subunit E"/>
    <property type="match status" value="1"/>
</dbReference>
<comment type="pathway">
    <text evidence="2 11">Energy metabolism; oxidative phosphorylation.</text>
</comment>
<keyword evidence="10 11" id="KW-0472">Membrane</keyword>
<keyword evidence="9 11" id="KW-0496">Mitochondrion</keyword>
<dbReference type="VEuPathDB" id="FungiDB:BDEG_21149"/>
<dbReference type="GO" id="GO:0045277">
    <property type="term" value="C:respiratory chain complex IV"/>
    <property type="evidence" value="ECO:0007669"/>
    <property type="project" value="UniProtKB-UniRule"/>
</dbReference>
<reference evidence="13 14" key="2">
    <citation type="submission" date="2016-05" db="EMBL/GenBank/DDBJ databases">
        <title>Lineage-specific infection strategies underlie the spectrum of fungal disease in amphibians.</title>
        <authorList>
            <person name="Cuomo C.A."/>
            <person name="Farrer R.A."/>
            <person name="James T."/>
            <person name="Longcore J."/>
            <person name="Birren B."/>
        </authorList>
    </citation>
    <scope>NUCLEOTIDE SEQUENCE [LARGE SCALE GENOMIC DNA]</scope>
    <source>
        <strain evidence="13 14">JEL423</strain>
    </source>
</reference>
<name>A0A177WBU9_BATDL</name>